<keyword evidence="6" id="KW-1185">Reference proteome</keyword>
<evidence type="ECO:0000313" key="6">
    <source>
        <dbReference type="Proteomes" id="UP000198312"/>
    </source>
</evidence>
<dbReference type="CDD" id="cd02440">
    <property type="entry name" value="AdoMet_MTases"/>
    <property type="match status" value="1"/>
</dbReference>
<dbReference type="GO" id="GO:0000287">
    <property type="term" value="F:magnesium ion binding"/>
    <property type="evidence" value="ECO:0007669"/>
    <property type="project" value="UniProtKB-UniRule"/>
</dbReference>
<feature type="binding site" evidence="4">
    <location>
        <position position="36"/>
    </location>
    <ligand>
        <name>S-adenosyl-L-methionine</name>
        <dbReference type="ChEBI" id="CHEBI:59789"/>
    </ligand>
</feature>
<comment type="function">
    <text evidence="4">Catalyzes the methylation of 5-hydroxyuridine (ho5U) to form 5-methoxyuridine (mo5U) at position 34 in tRNAs.</text>
</comment>
<comment type="catalytic activity">
    <reaction evidence="4">
        <text>5-hydroxyuridine(34) in tRNA + S-adenosyl-L-methionine = 5-methoxyuridine(34) in tRNA + S-adenosyl-L-homocysteine + H(+)</text>
        <dbReference type="Rhea" id="RHEA:60524"/>
        <dbReference type="Rhea" id="RHEA-COMP:13381"/>
        <dbReference type="Rhea" id="RHEA-COMP:15591"/>
        <dbReference type="ChEBI" id="CHEBI:15378"/>
        <dbReference type="ChEBI" id="CHEBI:57856"/>
        <dbReference type="ChEBI" id="CHEBI:59789"/>
        <dbReference type="ChEBI" id="CHEBI:136877"/>
        <dbReference type="ChEBI" id="CHEBI:143860"/>
    </reaction>
</comment>
<reference evidence="5 6" key="1">
    <citation type="submission" date="2017-07" db="EMBL/GenBank/DDBJ databases">
        <title>Virgibacillus sp. LM2416.</title>
        <authorList>
            <person name="Tak E.J."/>
            <person name="Bae J.-W."/>
        </authorList>
    </citation>
    <scope>NUCLEOTIDE SEQUENCE [LARGE SCALE GENOMIC DNA]</scope>
    <source>
        <strain evidence="5 6">LM2416</strain>
    </source>
</reference>
<dbReference type="Proteomes" id="UP000198312">
    <property type="component" value="Chromosome"/>
</dbReference>
<dbReference type="Pfam" id="PF01596">
    <property type="entry name" value="Methyltransf_3"/>
    <property type="match status" value="1"/>
</dbReference>
<dbReference type="InterPro" id="IPR029063">
    <property type="entry name" value="SAM-dependent_MTases_sf"/>
</dbReference>
<dbReference type="SUPFAM" id="SSF53335">
    <property type="entry name" value="S-adenosyl-L-methionine-dependent methyltransferases"/>
    <property type="match status" value="1"/>
</dbReference>
<dbReference type="EMBL" id="CP022315">
    <property type="protein sequence ID" value="ASK63111.1"/>
    <property type="molecule type" value="Genomic_DNA"/>
</dbReference>
<dbReference type="PANTHER" id="PTHR10509:SF14">
    <property type="entry name" value="CAFFEOYL-COA O-METHYLTRANSFERASE 3-RELATED"/>
    <property type="match status" value="1"/>
</dbReference>
<feature type="binding site" evidence="4">
    <location>
        <position position="131"/>
    </location>
    <ligand>
        <name>Mg(2+)</name>
        <dbReference type="ChEBI" id="CHEBI:18420"/>
    </ligand>
</feature>
<evidence type="ECO:0000256" key="1">
    <source>
        <dbReference type="ARBA" id="ARBA00022603"/>
    </source>
</evidence>
<keyword evidence="4" id="KW-0460">Magnesium</keyword>
<dbReference type="GO" id="GO:0030488">
    <property type="term" value="P:tRNA methylation"/>
    <property type="evidence" value="ECO:0007669"/>
    <property type="project" value="UniProtKB-UniRule"/>
</dbReference>
<feature type="binding site" evidence="4">
    <location>
        <position position="158"/>
    </location>
    <ligand>
        <name>Mg(2+)</name>
        <dbReference type="ChEBI" id="CHEBI:18420"/>
    </ligand>
</feature>
<dbReference type="InterPro" id="IPR050362">
    <property type="entry name" value="Cation-dep_OMT"/>
</dbReference>
<evidence type="ECO:0000256" key="3">
    <source>
        <dbReference type="ARBA" id="ARBA00022691"/>
    </source>
</evidence>
<feature type="binding site" evidence="4">
    <location>
        <begin position="111"/>
        <end position="112"/>
    </location>
    <ligand>
        <name>S-adenosyl-L-methionine</name>
        <dbReference type="ChEBI" id="CHEBI:59789"/>
    </ligand>
</feature>
<comment type="subunit">
    <text evidence="4">Homodimer.</text>
</comment>
<dbReference type="PANTHER" id="PTHR10509">
    <property type="entry name" value="O-METHYLTRANSFERASE-RELATED"/>
    <property type="match status" value="1"/>
</dbReference>
<gene>
    <name evidence="4" type="primary">trmR</name>
    <name evidence="5" type="ORF">CFK37_13620</name>
</gene>
<organism evidence="5 6">
    <name type="scientific">Virgibacillus phasianinus</name>
    <dbReference type="NCBI Taxonomy" id="2017483"/>
    <lineage>
        <taxon>Bacteria</taxon>
        <taxon>Bacillati</taxon>
        <taxon>Bacillota</taxon>
        <taxon>Bacilli</taxon>
        <taxon>Bacillales</taxon>
        <taxon>Bacillaceae</taxon>
        <taxon>Virgibacillus</taxon>
    </lineage>
</organism>
<dbReference type="InterPro" id="IPR043675">
    <property type="entry name" value="TrmR_methyltr"/>
</dbReference>
<protein>
    <recommendedName>
        <fullName evidence="4">tRNA 5-hydroxyuridine methyltransferase</fullName>
        <ecNumber evidence="4">2.1.1.-</ecNumber>
    </recommendedName>
    <alternativeName>
        <fullName evidence="4">ho5U methyltransferase</fullName>
    </alternativeName>
</protein>
<accession>A0A220U5J5</accession>
<keyword evidence="4" id="KW-0479">Metal-binding</keyword>
<proteinExistence type="inferred from homology"/>
<feature type="binding site" evidence="4">
    <location>
        <position position="83"/>
    </location>
    <ligand>
        <name>S-adenosyl-L-methionine</name>
        <dbReference type="ChEBI" id="CHEBI:59789"/>
    </ligand>
</feature>
<evidence type="ECO:0000313" key="5">
    <source>
        <dbReference type="EMBL" id="ASK63111.1"/>
    </source>
</evidence>
<dbReference type="GO" id="GO:0008757">
    <property type="term" value="F:S-adenosylmethionine-dependent methyltransferase activity"/>
    <property type="evidence" value="ECO:0007669"/>
    <property type="project" value="TreeGrafter"/>
</dbReference>
<dbReference type="InterPro" id="IPR002935">
    <property type="entry name" value="SAM_O-MeTrfase"/>
</dbReference>
<dbReference type="AlphaFoldDB" id="A0A220U5J5"/>
<dbReference type="PROSITE" id="PS51682">
    <property type="entry name" value="SAM_OMT_I"/>
    <property type="match status" value="1"/>
</dbReference>
<dbReference type="Gene3D" id="3.40.50.150">
    <property type="entry name" value="Vaccinia Virus protein VP39"/>
    <property type="match status" value="1"/>
</dbReference>
<keyword evidence="3 4" id="KW-0949">S-adenosyl-L-methionine</keyword>
<evidence type="ECO:0000256" key="2">
    <source>
        <dbReference type="ARBA" id="ARBA00022679"/>
    </source>
</evidence>
<name>A0A220U5J5_9BACI</name>
<feature type="binding site" evidence="4">
    <location>
        <position position="66"/>
    </location>
    <ligand>
        <name>S-adenosyl-L-methionine</name>
        <dbReference type="ChEBI" id="CHEBI:59789"/>
    </ligand>
</feature>
<dbReference type="EC" id="2.1.1.-" evidence="4"/>
<dbReference type="GO" id="GO:0016300">
    <property type="term" value="F:tRNA (uridine) methyltransferase activity"/>
    <property type="evidence" value="ECO:0007669"/>
    <property type="project" value="UniProtKB-UniRule"/>
</dbReference>
<dbReference type="OrthoDB" id="9799672at2"/>
<feature type="binding site" evidence="4">
    <location>
        <position position="157"/>
    </location>
    <ligand>
        <name>Mg(2+)</name>
        <dbReference type="ChEBI" id="CHEBI:18420"/>
    </ligand>
</feature>
<keyword evidence="2 4" id="KW-0808">Transferase</keyword>
<feature type="binding site" evidence="4">
    <location>
        <position position="131"/>
    </location>
    <ligand>
        <name>S-adenosyl-L-methionine</name>
        <dbReference type="ChEBI" id="CHEBI:59789"/>
    </ligand>
</feature>
<comment type="similarity">
    <text evidence="4">Belongs to the class I-like SAM-binding methyltransferase superfamily. Cation-dependent O-methyltransferase family.</text>
</comment>
<dbReference type="GO" id="GO:0008171">
    <property type="term" value="F:O-methyltransferase activity"/>
    <property type="evidence" value="ECO:0007669"/>
    <property type="project" value="InterPro"/>
</dbReference>
<keyword evidence="1 4" id="KW-0489">Methyltransferase</keyword>
<evidence type="ECO:0000256" key="4">
    <source>
        <dbReference type="HAMAP-Rule" id="MF_02217"/>
    </source>
</evidence>
<dbReference type="RefSeq" id="WP_089062370.1">
    <property type="nucleotide sequence ID" value="NZ_CP022315.1"/>
</dbReference>
<keyword evidence="4" id="KW-0819">tRNA processing</keyword>
<dbReference type="KEGG" id="vil:CFK37_13620"/>
<dbReference type="HAMAP" id="MF_02217">
    <property type="entry name" value="TrmR_methyltr"/>
    <property type="match status" value="1"/>
</dbReference>
<sequence length="212" mass="24104">MNDKELNQYLQGTIPINEKWITELERYAKENRVPIMEPVSMNFLQQIIRIHQPARILEIGTAIGYSALRMLQANPGALITTIERDESRFTYAVNEIKALNKHEQINVIFGDALEVAEEITNQGPFDLLFIDAAKGQYKRFFELYSPSIRKSGIVISDNVLFKGYVANPSEDNPRFSKIAGKINTYNQWLINNESFHTSIVPIGDGIAISIKK</sequence>